<evidence type="ECO:0000256" key="7">
    <source>
        <dbReference type="ARBA" id="ARBA00023251"/>
    </source>
</evidence>
<evidence type="ECO:0000256" key="8">
    <source>
        <dbReference type="SAM" id="MobiDB-lite"/>
    </source>
</evidence>
<feature type="transmembrane region" description="Helical" evidence="9">
    <location>
        <begin position="351"/>
        <end position="370"/>
    </location>
</feature>
<keyword evidence="3" id="KW-1003">Cell membrane</keyword>
<reference evidence="11 12" key="1">
    <citation type="submission" date="2024-06" db="EMBL/GenBank/DDBJ databases">
        <title>The Natural Products Discovery Center: Release of the First 8490 Sequenced Strains for Exploring Actinobacteria Biosynthetic Diversity.</title>
        <authorList>
            <person name="Kalkreuter E."/>
            <person name="Kautsar S.A."/>
            <person name="Yang D."/>
            <person name="Bader C.D."/>
            <person name="Teijaro C.N."/>
            <person name="Fluegel L."/>
            <person name="Davis C.M."/>
            <person name="Simpson J.R."/>
            <person name="Lauterbach L."/>
            <person name="Steele A.D."/>
            <person name="Gui C."/>
            <person name="Meng S."/>
            <person name="Li G."/>
            <person name="Viehrig K."/>
            <person name="Ye F."/>
            <person name="Su P."/>
            <person name="Kiefer A.F."/>
            <person name="Nichols A."/>
            <person name="Cepeda A.J."/>
            <person name="Yan W."/>
            <person name="Fan B."/>
            <person name="Jiang Y."/>
            <person name="Adhikari A."/>
            <person name="Zheng C.-J."/>
            <person name="Schuster L."/>
            <person name="Cowan T.M."/>
            <person name="Smanski M.J."/>
            <person name="Chevrette M.G."/>
            <person name="De Carvalho L.P.S."/>
            <person name="Shen B."/>
        </authorList>
    </citation>
    <scope>NUCLEOTIDE SEQUENCE [LARGE SCALE GENOMIC DNA]</scope>
    <source>
        <strain evidence="11 12">NPDC048946</strain>
    </source>
</reference>
<feature type="transmembrane region" description="Helical" evidence="9">
    <location>
        <begin position="218"/>
        <end position="237"/>
    </location>
</feature>
<organism evidence="11 12">
    <name type="scientific">Streptodolium elevatio</name>
    <dbReference type="NCBI Taxonomy" id="3157996"/>
    <lineage>
        <taxon>Bacteria</taxon>
        <taxon>Bacillati</taxon>
        <taxon>Actinomycetota</taxon>
        <taxon>Actinomycetes</taxon>
        <taxon>Kitasatosporales</taxon>
        <taxon>Streptomycetaceae</taxon>
        <taxon>Streptodolium</taxon>
    </lineage>
</organism>
<evidence type="ECO:0000256" key="2">
    <source>
        <dbReference type="ARBA" id="ARBA00022448"/>
    </source>
</evidence>
<comment type="caution">
    <text evidence="11">The sequence shown here is derived from an EMBL/GenBank/DDBJ whole genome shotgun (WGS) entry which is preliminary data.</text>
</comment>
<dbReference type="PROSITE" id="PS50850">
    <property type="entry name" value="MFS"/>
    <property type="match status" value="1"/>
</dbReference>
<dbReference type="Gene3D" id="1.20.1250.20">
    <property type="entry name" value="MFS general substrate transporter like domains"/>
    <property type="match status" value="1"/>
</dbReference>
<dbReference type="Gene3D" id="1.20.1720.10">
    <property type="entry name" value="Multidrug resistance protein D"/>
    <property type="match status" value="1"/>
</dbReference>
<feature type="transmembrane region" description="Helical" evidence="9">
    <location>
        <begin position="451"/>
        <end position="470"/>
    </location>
</feature>
<keyword evidence="4 9" id="KW-0812">Transmembrane</keyword>
<keyword evidence="5 9" id="KW-1133">Transmembrane helix</keyword>
<keyword evidence="12" id="KW-1185">Reference proteome</keyword>
<comment type="subcellular location">
    <subcellularLocation>
        <location evidence="1">Cell membrane</location>
        <topology evidence="1">Multi-pass membrane protein</topology>
    </subcellularLocation>
</comment>
<evidence type="ECO:0000256" key="4">
    <source>
        <dbReference type="ARBA" id="ARBA00022692"/>
    </source>
</evidence>
<dbReference type="InterPro" id="IPR036259">
    <property type="entry name" value="MFS_trans_sf"/>
</dbReference>
<evidence type="ECO:0000313" key="11">
    <source>
        <dbReference type="EMBL" id="MEU8132378.1"/>
    </source>
</evidence>
<dbReference type="InterPro" id="IPR020846">
    <property type="entry name" value="MFS_dom"/>
</dbReference>
<dbReference type="NCBIfam" id="TIGR00711">
    <property type="entry name" value="efflux_EmrB"/>
    <property type="match status" value="1"/>
</dbReference>
<evidence type="ECO:0000256" key="6">
    <source>
        <dbReference type="ARBA" id="ARBA00023136"/>
    </source>
</evidence>
<feature type="transmembrane region" description="Helical" evidence="9">
    <location>
        <begin position="123"/>
        <end position="143"/>
    </location>
</feature>
<evidence type="ECO:0000256" key="1">
    <source>
        <dbReference type="ARBA" id="ARBA00004651"/>
    </source>
</evidence>
<dbReference type="EMBL" id="JBEZFP010000004">
    <property type="protein sequence ID" value="MEU8132378.1"/>
    <property type="molecule type" value="Genomic_DNA"/>
</dbReference>
<proteinExistence type="predicted"/>
<feature type="region of interest" description="Disordered" evidence="8">
    <location>
        <begin position="1"/>
        <end position="22"/>
    </location>
</feature>
<dbReference type="SUPFAM" id="SSF103473">
    <property type="entry name" value="MFS general substrate transporter"/>
    <property type="match status" value="1"/>
</dbReference>
<keyword evidence="7" id="KW-0046">Antibiotic resistance</keyword>
<keyword evidence="6 9" id="KW-0472">Membrane</keyword>
<accession>A0ABV3D9F8</accession>
<dbReference type="InterPro" id="IPR011701">
    <property type="entry name" value="MFS"/>
</dbReference>
<dbReference type="Proteomes" id="UP001551482">
    <property type="component" value="Unassembled WGS sequence"/>
</dbReference>
<evidence type="ECO:0000256" key="3">
    <source>
        <dbReference type="ARBA" id="ARBA00022475"/>
    </source>
</evidence>
<feature type="transmembrane region" description="Helical" evidence="9">
    <location>
        <begin position="70"/>
        <end position="91"/>
    </location>
</feature>
<feature type="transmembrane region" description="Helical" evidence="9">
    <location>
        <begin position="249"/>
        <end position="268"/>
    </location>
</feature>
<evidence type="ECO:0000313" key="12">
    <source>
        <dbReference type="Proteomes" id="UP001551482"/>
    </source>
</evidence>
<dbReference type="Pfam" id="PF07690">
    <property type="entry name" value="MFS_1"/>
    <property type="match status" value="1"/>
</dbReference>
<feature type="transmembrane region" description="Helical" evidence="9">
    <location>
        <begin position="185"/>
        <end position="206"/>
    </location>
</feature>
<dbReference type="RefSeq" id="WP_358348093.1">
    <property type="nucleotide sequence ID" value="NZ_JBEZFP010000004.1"/>
</dbReference>
<feature type="transmembrane region" description="Helical" evidence="9">
    <location>
        <begin position="29"/>
        <end position="50"/>
    </location>
</feature>
<feature type="transmembrane region" description="Helical" evidence="9">
    <location>
        <begin position="322"/>
        <end position="344"/>
    </location>
</feature>
<evidence type="ECO:0000256" key="9">
    <source>
        <dbReference type="SAM" id="Phobius"/>
    </source>
</evidence>
<sequence>MTTTAPKRYDSPGEAPGTAPPPGKLDRNLLAVALVVVLGMAMTGLDMTAVNVSLNRLSSDFSTSLATVQWVATAYTLALAAVIPVSAWAIGRFGTQRVFMASVVLFLGGSVLCGMAWSIESLIAFRVLQGLGGGMIMPVGMTIMTRRAGERMPQVMAIVGIPMQLAPMAGPLVGGWLVDAVSWRWIFYLNVPLAVFALVLAARVLGPDEPSPTRPLDVKGLLLLSPGLSALIFGLTTGAHHGDFGDVSAALPTAAGALLVAAFVRHALRTEHPLIDLRLLRERAVAMSATTLALFMCGFFGMMLLAPMYYQMVRGESATATGLLLVPSGLGTLVTMPLGARLIGRVGPRRILLTGLSLSVVGLGTFAVLVGAGASYWALGAALFATGGGMGMTMMPTMASAMQTLRPEAVPVASTLLNIVQQVGASAGTALISLVLANALAGRAAADAPGAFQVSYAVGIALLVVALVPASRVARAMAAGPQASVVHES</sequence>
<feature type="transmembrane region" description="Helical" evidence="9">
    <location>
        <begin position="376"/>
        <end position="395"/>
    </location>
</feature>
<keyword evidence="2" id="KW-0813">Transport</keyword>
<feature type="transmembrane region" description="Helical" evidence="9">
    <location>
        <begin position="155"/>
        <end position="173"/>
    </location>
</feature>
<feature type="transmembrane region" description="Helical" evidence="9">
    <location>
        <begin position="98"/>
        <end position="117"/>
    </location>
</feature>
<feature type="transmembrane region" description="Helical" evidence="9">
    <location>
        <begin position="416"/>
        <end position="439"/>
    </location>
</feature>
<dbReference type="InterPro" id="IPR004638">
    <property type="entry name" value="EmrB-like"/>
</dbReference>
<protein>
    <submittedName>
        <fullName evidence="11">DHA2 family efflux MFS transporter permease subunit</fullName>
    </submittedName>
</protein>
<gene>
    <name evidence="11" type="ORF">AB0C36_02595</name>
</gene>
<feature type="transmembrane region" description="Helical" evidence="9">
    <location>
        <begin position="289"/>
        <end position="310"/>
    </location>
</feature>
<dbReference type="PANTHER" id="PTHR42718">
    <property type="entry name" value="MAJOR FACILITATOR SUPERFAMILY MULTIDRUG TRANSPORTER MFSC"/>
    <property type="match status" value="1"/>
</dbReference>
<feature type="domain" description="Major facilitator superfamily (MFS) profile" evidence="10">
    <location>
        <begin position="32"/>
        <end position="474"/>
    </location>
</feature>
<evidence type="ECO:0000256" key="5">
    <source>
        <dbReference type="ARBA" id="ARBA00022989"/>
    </source>
</evidence>
<evidence type="ECO:0000259" key="10">
    <source>
        <dbReference type="PROSITE" id="PS50850"/>
    </source>
</evidence>
<dbReference type="PANTHER" id="PTHR42718:SF46">
    <property type="entry name" value="BLR6921 PROTEIN"/>
    <property type="match status" value="1"/>
</dbReference>
<name>A0ABV3D9F8_9ACTN</name>